<comment type="caution">
    <text evidence="2">The sequence shown here is derived from an EMBL/GenBank/DDBJ whole genome shotgun (WGS) entry which is preliminary data.</text>
</comment>
<feature type="domain" description="Ribonuclease H1 N-terminal" evidence="1">
    <location>
        <begin position="280"/>
        <end position="321"/>
    </location>
</feature>
<name>A0AAW0BF05_9AGAR</name>
<protein>
    <recommendedName>
        <fullName evidence="1">Ribonuclease H1 N-terminal domain-containing protein</fullName>
    </recommendedName>
</protein>
<dbReference type="InterPro" id="IPR011320">
    <property type="entry name" value="RNase_H1_N"/>
</dbReference>
<keyword evidence="3" id="KW-1185">Reference proteome</keyword>
<dbReference type="AlphaFoldDB" id="A0AAW0BF05"/>
<accession>A0AAW0BF05</accession>
<organism evidence="2 3">
    <name type="scientific">Paramarasmius palmivorus</name>
    <dbReference type="NCBI Taxonomy" id="297713"/>
    <lineage>
        <taxon>Eukaryota</taxon>
        <taxon>Fungi</taxon>
        <taxon>Dikarya</taxon>
        <taxon>Basidiomycota</taxon>
        <taxon>Agaricomycotina</taxon>
        <taxon>Agaricomycetes</taxon>
        <taxon>Agaricomycetidae</taxon>
        <taxon>Agaricales</taxon>
        <taxon>Marasmiineae</taxon>
        <taxon>Marasmiaceae</taxon>
        <taxon>Paramarasmius</taxon>
    </lineage>
</organism>
<evidence type="ECO:0000259" key="1">
    <source>
        <dbReference type="Pfam" id="PF01693"/>
    </source>
</evidence>
<dbReference type="EMBL" id="JAYKXP010000120">
    <property type="protein sequence ID" value="KAK7024586.1"/>
    <property type="molecule type" value="Genomic_DNA"/>
</dbReference>
<sequence length="352" mass="38476">MCHFGFLPDTFKTSGLKFLRFRAPEIVRSFLPSPSLYRQLDMQTNIVDNYVPRPPSPVDRRAGSVLITGRPPEGQHIAYVAPQAFHHLQHEPERGTTTVRTTVEEWGGLVITTTTKIQRLHPDVAAARPTPALGPRSIATVPNSLVVPTAEEEAAGTFMREGNLYVAVDFPSEAEPPTVLALGPDMAITDQARQALSSLPSNDVPTDAIPTAVGVTTPANTSDDISMTETPSIRTNTLDDVESISSEDSVVFTHSEEDVPPVPHPDSFGLPPDNLPAGTRFYVVYVGREVGIYWGDWYQCVEDKVLGVSGFRATKHKTFTQALVEYTRAFYGQKPGYALRIVTDSTTPSNDL</sequence>
<dbReference type="Pfam" id="PF01693">
    <property type="entry name" value="Cauli_VI"/>
    <property type="match status" value="1"/>
</dbReference>
<proteinExistence type="predicted"/>
<dbReference type="Proteomes" id="UP001383192">
    <property type="component" value="Unassembled WGS sequence"/>
</dbReference>
<gene>
    <name evidence="2" type="ORF">VNI00_016191</name>
</gene>
<evidence type="ECO:0000313" key="3">
    <source>
        <dbReference type="Proteomes" id="UP001383192"/>
    </source>
</evidence>
<reference evidence="2 3" key="1">
    <citation type="submission" date="2024-01" db="EMBL/GenBank/DDBJ databases">
        <title>A draft genome for a cacao thread blight-causing isolate of Paramarasmius palmivorus.</title>
        <authorList>
            <person name="Baruah I.K."/>
            <person name="Bukari Y."/>
            <person name="Amoako-Attah I."/>
            <person name="Meinhardt L.W."/>
            <person name="Bailey B.A."/>
            <person name="Cohen S.P."/>
        </authorList>
    </citation>
    <scope>NUCLEOTIDE SEQUENCE [LARGE SCALE GENOMIC DNA]</scope>
    <source>
        <strain evidence="2 3">GH-12</strain>
    </source>
</reference>
<evidence type="ECO:0000313" key="2">
    <source>
        <dbReference type="EMBL" id="KAK7024586.1"/>
    </source>
</evidence>